<feature type="non-terminal residue" evidence="1">
    <location>
        <position position="1"/>
    </location>
</feature>
<gene>
    <name evidence="1" type="ORF">AVEN_111012_1</name>
</gene>
<sequence length="93" mass="10494">ATAWATASFRIDHLTCKHLSPRFIHQTISAAANETYEQDNEPVRKLVHLCPHMDKITPTSSRQVPLALGKIVAGRTARTEFRLCRTHMDVDGR</sequence>
<comment type="caution">
    <text evidence="1">The sequence shown here is derived from an EMBL/GenBank/DDBJ whole genome shotgun (WGS) entry which is preliminary data.</text>
</comment>
<dbReference type="Proteomes" id="UP000499080">
    <property type="component" value="Unassembled WGS sequence"/>
</dbReference>
<name>A0A4Y2QEZ3_ARAVE</name>
<organism evidence="1 2">
    <name type="scientific">Araneus ventricosus</name>
    <name type="common">Orbweaver spider</name>
    <name type="synonym">Epeira ventricosa</name>
    <dbReference type="NCBI Taxonomy" id="182803"/>
    <lineage>
        <taxon>Eukaryota</taxon>
        <taxon>Metazoa</taxon>
        <taxon>Ecdysozoa</taxon>
        <taxon>Arthropoda</taxon>
        <taxon>Chelicerata</taxon>
        <taxon>Arachnida</taxon>
        <taxon>Araneae</taxon>
        <taxon>Araneomorphae</taxon>
        <taxon>Entelegynae</taxon>
        <taxon>Araneoidea</taxon>
        <taxon>Araneidae</taxon>
        <taxon>Araneus</taxon>
    </lineage>
</organism>
<dbReference type="AlphaFoldDB" id="A0A4Y2QEZ3"/>
<proteinExistence type="predicted"/>
<dbReference type="EMBL" id="BGPR01298690">
    <property type="protein sequence ID" value="GBN61277.1"/>
    <property type="molecule type" value="Genomic_DNA"/>
</dbReference>
<keyword evidence="2" id="KW-1185">Reference proteome</keyword>
<accession>A0A4Y2QEZ3</accession>
<evidence type="ECO:0000313" key="1">
    <source>
        <dbReference type="EMBL" id="GBN61277.1"/>
    </source>
</evidence>
<evidence type="ECO:0000313" key="2">
    <source>
        <dbReference type="Proteomes" id="UP000499080"/>
    </source>
</evidence>
<reference evidence="1 2" key="1">
    <citation type="journal article" date="2019" name="Sci. Rep.">
        <title>Orb-weaving spider Araneus ventricosus genome elucidates the spidroin gene catalogue.</title>
        <authorList>
            <person name="Kono N."/>
            <person name="Nakamura H."/>
            <person name="Ohtoshi R."/>
            <person name="Moran D.A.P."/>
            <person name="Shinohara A."/>
            <person name="Yoshida Y."/>
            <person name="Fujiwara M."/>
            <person name="Mori M."/>
            <person name="Tomita M."/>
            <person name="Arakawa K."/>
        </authorList>
    </citation>
    <scope>NUCLEOTIDE SEQUENCE [LARGE SCALE GENOMIC DNA]</scope>
</reference>
<protein>
    <submittedName>
        <fullName evidence="1">Uncharacterized protein</fullName>
    </submittedName>
</protein>